<evidence type="ECO:0000256" key="3">
    <source>
        <dbReference type="ARBA" id="ARBA00022833"/>
    </source>
</evidence>
<organism evidence="6 7">
    <name type="scientific">Paramecium sonneborni</name>
    <dbReference type="NCBI Taxonomy" id="65129"/>
    <lineage>
        <taxon>Eukaryota</taxon>
        <taxon>Sar</taxon>
        <taxon>Alveolata</taxon>
        <taxon>Ciliophora</taxon>
        <taxon>Intramacronucleata</taxon>
        <taxon>Oligohymenophorea</taxon>
        <taxon>Peniculida</taxon>
        <taxon>Parameciidae</taxon>
        <taxon>Paramecium</taxon>
    </lineage>
</organism>
<reference evidence="6" key="1">
    <citation type="submission" date="2021-01" db="EMBL/GenBank/DDBJ databases">
        <authorList>
            <consortium name="Genoscope - CEA"/>
            <person name="William W."/>
        </authorList>
    </citation>
    <scope>NUCLEOTIDE SEQUENCE</scope>
</reference>
<evidence type="ECO:0000256" key="4">
    <source>
        <dbReference type="PROSITE-ProRule" id="PRU00175"/>
    </source>
</evidence>
<name>A0A8S1RAR8_9CILI</name>
<dbReference type="AlphaFoldDB" id="A0A8S1RAR8"/>
<proteinExistence type="predicted"/>
<keyword evidence="3" id="KW-0862">Zinc</keyword>
<evidence type="ECO:0000259" key="5">
    <source>
        <dbReference type="PROSITE" id="PS50089"/>
    </source>
</evidence>
<dbReference type="InterPro" id="IPR027370">
    <property type="entry name" value="Znf-RING_euk"/>
</dbReference>
<dbReference type="GO" id="GO:0061630">
    <property type="term" value="F:ubiquitin protein ligase activity"/>
    <property type="evidence" value="ECO:0007669"/>
    <property type="project" value="TreeGrafter"/>
</dbReference>
<dbReference type="GO" id="GO:0006511">
    <property type="term" value="P:ubiquitin-dependent protein catabolic process"/>
    <property type="evidence" value="ECO:0007669"/>
    <property type="project" value="TreeGrafter"/>
</dbReference>
<dbReference type="InterPro" id="IPR001841">
    <property type="entry name" value="Znf_RING"/>
</dbReference>
<gene>
    <name evidence="6" type="ORF">PSON_ATCC_30995.1.T1540048</name>
</gene>
<feature type="domain" description="RING-type" evidence="5">
    <location>
        <begin position="21"/>
        <end position="58"/>
    </location>
</feature>
<dbReference type="OrthoDB" id="8062037at2759"/>
<evidence type="ECO:0000313" key="7">
    <source>
        <dbReference type="Proteomes" id="UP000692954"/>
    </source>
</evidence>
<sequence length="427" mass="50290">MIRNGQFELIKTQQVNKYLLCPICKEVFNKPIRAICGHTFCESCLDPQIKMEKSCSLCLLKLERYNHLDKDRIAANMIGDYQGKCLGCKQWEGTFAQFKKHYKSQCIHISTKNQILHDTIEIEEKHDNKDKELSFTFIANKQEQIVQGNQINENFGHIDQSQNLRQKQMAQQNQFNPPQMINSNNNHFHEQFNKHNNKMEQNIEHFQKIVDNIKHNETSAQNNKETQFKFPQIQNTLIDQNNLLIQVELNTSQINQQNNQQQMSIQNQNSNLDETAEKYLQIQKQSLMLQNNFDQNKIINDLKKISQEQVQQVGDNSSNQIQIEINQENSNKINEFKQQNKSMEEQFKLNNPEVEIIDPPATFLNRDLKKIKVTNKFKINIIKNNVKIAEPMMDEINDNLFIEFVNYMKKEMVKKLSDSQYYNTLLG</sequence>
<dbReference type="PROSITE" id="PS50089">
    <property type="entry name" value="ZF_RING_2"/>
    <property type="match status" value="1"/>
</dbReference>
<dbReference type="Pfam" id="PF13445">
    <property type="entry name" value="zf-RING_UBOX"/>
    <property type="match status" value="1"/>
</dbReference>
<dbReference type="Proteomes" id="UP000692954">
    <property type="component" value="Unassembled WGS sequence"/>
</dbReference>
<dbReference type="InterPro" id="IPR051438">
    <property type="entry name" value="RNF_E3_ubiq-protein_ligase"/>
</dbReference>
<dbReference type="GO" id="GO:0008270">
    <property type="term" value="F:zinc ion binding"/>
    <property type="evidence" value="ECO:0007669"/>
    <property type="project" value="UniProtKB-KW"/>
</dbReference>
<dbReference type="PANTHER" id="PTHR46016">
    <property type="entry name" value="ZINC FINGER, RING/FYVE/PHD-TYPE"/>
    <property type="match status" value="1"/>
</dbReference>
<evidence type="ECO:0000256" key="1">
    <source>
        <dbReference type="ARBA" id="ARBA00022723"/>
    </source>
</evidence>
<protein>
    <recommendedName>
        <fullName evidence="5">RING-type domain-containing protein</fullName>
    </recommendedName>
</protein>
<keyword evidence="7" id="KW-1185">Reference proteome</keyword>
<comment type="caution">
    <text evidence="6">The sequence shown here is derived from an EMBL/GenBank/DDBJ whole genome shotgun (WGS) entry which is preliminary data.</text>
</comment>
<evidence type="ECO:0000313" key="6">
    <source>
        <dbReference type="EMBL" id="CAD8124837.1"/>
    </source>
</evidence>
<dbReference type="PROSITE" id="PS00518">
    <property type="entry name" value="ZF_RING_1"/>
    <property type="match status" value="1"/>
</dbReference>
<dbReference type="InterPro" id="IPR017907">
    <property type="entry name" value="Znf_RING_CS"/>
</dbReference>
<keyword evidence="2 4" id="KW-0863">Zinc-finger</keyword>
<evidence type="ECO:0000256" key="2">
    <source>
        <dbReference type="ARBA" id="ARBA00022771"/>
    </source>
</evidence>
<dbReference type="SMART" id="SM00184">
    <property type="entry name" value="RING"/>
    <property type="match status" value="1"/>
</dbReference>
<dbReference type="PANTHER" id="PTHR46016:SF1">
    <property type="entry name" value="RING-TYPE DOMAIN-CONTAINING PROTEIN"/>
    <property type="match status" value="1"/>
</dbReference>
<accession>A0A8S1RAR8</accession>
<keyword evidence="1" id="KW-0479">Metal-binding</keyword>
<dbReference type="EMBL" id="CAJJDN010000154">
    <property type="protein sequence ID" value="CAD8124837.1"/>
    <property type="molecule type" value="Genomic_DNA"/>
</dbReference>
<dbReference type="GO" id="GO:0000209">
    <property type="term" value="P:protein polyubiquitination"/>
    <property type="evidence" value="ECO:0007669"/>
    <property type="project" value="TreeGrafter"/>
</dbReference>